<evidence type="ECO:0000313" key="1">
    <source>
        <dbReference type="EMBL" id="TYR51737.1"/>
    </source>
</evidence>
<dbReference type="EMBL" id="VSZQ01000227">
    <property type="protein sequence ID" value="TYR51737.1"/>
    <property type="molecule type" value="Genomic_DNA"/>
</dbReference>
<sequence>MSVILRLTGVYQAEGGLVGELRYVSKKLVGRGHCDLCDVTHRGIRAKPEWDAWVRSLPVPHDLVHLNERSEEVREFSDGLTPCVLAHTDQGLRLVLDRAALARTAGDVSAYAAALSEGVRDAGLRWPEGHSPAARRSR</sequence>
<accession>A0A5D4IF24</accession>
<evidence type="ECO:0008006" key="3">
    <source>
        <dbReference type="Google" id="ProtNLM"/>
    </source>
</evidence>
<keyword evidence="2" id="KW-1185">Reference proteome</keyword>
<name>A0A5D4IF24_9ACTN</name>
<organism evidence="1 2">
    <name type="scientific">Streptomyces parvus</name>
    <dbReference type="NCBI Taxonomy" id="66428"/>
    <lineage>
        <taxon>Bacteria</taxon>
        <taxon>Bacillati</taxon>
        <taxon>Actinomycetota</taxon>
        <taxon>Actinomycetes</taxon>
        <taxon>Kitasatosporales</taxon>
        <taxon>Streptomycetaceae</taxon>
        <taxon>Streptomyces</taxon>
    </lineage>
</organism>
<proteinExistence type="predicted"/>
<comment type="caution">
    <text evidence="1">The sequence shown here is derived from an EMBL/GenBank/DDBJ whole genome shotgun (WGS) entry which is preliminary data.</text>
</comment>
<gene>
    <name evidence="1" type="ORF">FY004_30785</name>
</gene>
<evidence type="ECO:0000313" key="2">
    <source>
        <dbReference type="Proteomes" id="UP000323242"/>
    </source>
</evidence>
<dbReference type="RefSeq" id="WP_148904468.1">
    <property type="nucleotide sequence ID" value="NZ_VSZQ01000227.1"/>
</dbReference>
<protein>
    <recommendedName>
        <fullName evidence="3">GTPase</fullName>
    </recommendedName>
</protein>
<dbReference type="AlphaFoldDB" id="A0A5D4IF24"/>
<reference evidence="1 2" key="1">
    <citation type="submission" date="2019-08" db="EMBL/GenBank/DDBJ databases">
        <title>Draft genome for granaticin producer strain Streptomyces parvus C05.</title>
        <authorList>
            <person name="Gonzalez-Pimentel J.L."/>
        </authorList>
    </citation>
    <scope>NUCLEOTIDE SEQUENCE [LARGE SCALE GENOMIC DNA]</scope>
    <source>
        <strain evidence="1 2">C05</strain>
    </source>
</reference>
<dbReference type="Proteomes" id="UP000323242">
    <property type="component" value="Unassembled WGS sequence"/>
</dbReference>